<feature type="transmembrane region" description="Helical" evidence="1">
    <location>
        <begin position="176"/>
        <end position="198"/>
    </location>
</feature>
<evidence type="ECO:0008006" key="4">
    <source>
        <dbReference type="Google" id="ProtNLM"/>
    </source>
</evidence>
<feature type="transmembrane region" description="Helical" evidence="1">
    <location>
        <begin position="41"/>
        <end position="62"/>
    </location>
</feature>
<dbReference type="OrthoDB" id="3288304at2"/>
<comment type="caution">
    <text evidence="2">The sequence shown here is derived from an EMBL/GenBank/DDBJ whole genome shotgun (WGS) entry which is preliminary data.</text>
</comment>
<proteinExistence type="predicted"/>
<gene>
    <name evidence="2" type="ORF">DFJ75_4517</name>
</gene>
<feature type="transmembrane region" description="Helical" evidence="1">
    <location>
        <begin position="207"/>
        <end position="228"/>
    </location>
</feature>
<organism evidence="2 3">
    <name type="scientific">Williamsia marianensis</name>
    <dbReference type="NCBI Taxonomy" id="85044"/>
    <lineage>
        <taxon>Bacteria</taxon>
        <taxon>Bacillati</taxon>
        <taxon>Actinomycetota</taxon>
        <taxon>Actinomycetes</taxon>
        <taxon>Mycobacteriales</taxon>
        <taxon>Nocardiaceae</taxon>
        <taxon>Williamsia</taxon>
    </lineage>
</organism>
<feature type="transmembrane region" description="Helical" evidence="1">
    <location>
        <begin position="240"/>
        <end position="261"/>
    </location>
</feature>
<keyword evidence="1" id="KW-0472">Membrane</keyword>
<dbReference type="RefSeq" id="WP_062794793.1">
    <property type="nucleotide sequence ID" value="NZ_CBCRXS010000007.1"/>
</dbReference>
<keyword evidence="1" id="KW-1133">Transmembrane helix</keyword>
<evidence type="ECO:0000313" key="3">
    <source>
        <dbReference type="Proteomes" id="UP000274762"/>
    </source>
</evidence>
<evidence type="ECO:0000313" key="2">
    <source>
        <dbReference type="EMBL" id="RKR97630.1"/>
    </source>
</evidence>
<sequence>MTAPEPTVHLGFVAALRRDVLKFFGGEDHPTGRQLRRRRTLLSGMLLPLFFLIGLPLAYVGLMHSPTPNGMEISVVGSSSAAEEFVTTAENGSPHGEFDINQVDSVDEAKDRIMHLDSRAAYDPATGTLYVASAGNATATGAAEAFATAIAASNDQSVTVENLQGLPQSDVVGAGVMYIGLGAIVAGFLTTTTASIVAPRIRIRTKVIVLGVMSIAAAAVQILISYGITGTLHENMWGAAALAALLAFTCGIVNLAGFVLWGPIQLLVSIGLFIFLGVPASGVPIGIDMASSFYQFLQPLLPSSAALDGLKRIVYFDANGIGPIILTMIIWIAAATVGLVFAHRRRSKIVAEYYAQKGPVADKERESVTA</sequence>
<protein>
    <recommendedName>
        <fullName evidence="4">YhgE/Pip-like protein</fullName>
    </recommendedName>
</protein>
<feature type="transmembrane region" description="Helical" evidence="1">
    <location>
        <begin position="320"/>
        <end position="342"/>
    </location>
</feature>
<name>A0A495K8I4_WILMA</name>
<dbReference type="Proteomes" id="UP000274762">
    <property type="component" value="Unassembled WGS sequence"/>
</dbReference>
<dbReference type="EMBL" id="RBKV01000001">
    <property type="protein sequence ID" value="RKR97630.1"/>
    <property type="molecule type" value="Genomic_DNA"/>
</dbReference>
<reference evidence="2 3" key="1">
    <citation type="submission" date="2018-10" db="EMBL/GenBank/DDBJ databases">
        <title>Sequencing the genomes of 1000 actinobacteria strains.</title>
        <authorList>
            <person name="Klenk H.-P."/>
        </authorList>
    </citation>
    <scope>NUCLEOTIDE SEQUENCE [LARGE SCALE GENOMIC DNA]</scope>
    <source>
        <strain evidence="2 3">DSM 44343</strain>
    </source>
</reference>
<dbReference type="AlphaFoldDB" id="A0A495K8I4"/>
<evidence type="ECO:0000256" key="1">
    <source>
        <dbReference type="SAM" id="Phobius"/>
    </source>
</evidence>
<keyword evidence="1" id="KW-0812">Transmembrane</keyword>
<feature type="transmembrane region" description="Helical" evidence="1">
    <location>
        <begin position="266"/>
        <end position="287"/>
    </location>
</feature>
<accession>A0A495K8I4</accession>